<evidence type="ECO:0000313" key="1">
    <source>
        <dbReference type="EMBL" id="MPN41534.1"/>
    </source>
</evidence>
<comment type="caution">
    <text evidence="1">The sequence shown here is derived from an EMBL/GenBank/DDBJ whole genome shotgun (WGS) entry which is preliminary data.</text>
</comment>
<organism evidence="1">
    <name type="scientific">bioreactor metagenome</name>
    <dbReference type="NCBI Taxonomy" id="1076179"/>
    <lineage>
        <taxon>unclassified sequences</taxon>
        <taxon>metagenomes</taxon>
        <taxon>ecological metagenomes</taxon>
    </lineage>
</organism>
<proteinExistence type="predicted"/>
<sequence>MRGGYHLHNLSFVLKFRISDGAFQHETVALCFRQKVGSLLVDRVLCSQDEEWFRKLHGFITDGYLLFLHRFQKCRLHFRRSPVDFICQNEIGENRSALGAEIARLGIIDHGANHVRRQEVRRELNAVESRLQAFRQGRHREGLGQTRHALNQHVVVAHNASNSRSTSAS</sequence>
<accession>A0A645HZG1</accession>
<name>A0A645HZG1_9ZZZZ</name>
<gene>
    <name evidence="1" type="ORF">SDC9_189086</name>
</gene>
<dbReference type="EMBL" id="VSSQ01098651">
    <property type="protein sequence ID" value="MPN41534.1"/>
    <property type="molecule type" value="Genomic_DNA"/>
</dbReference>
<reference evidence="1" key="1">
    <citation type="submission" date="2019-08" db="EMBL/GenBank/DDBJ databases">
        <authorList>
            <person name="Kucharzyk K."/>
            <person name="Murdoch R.W."/>
            <person name="Higgins S."/>
            <person name="Loffler F."/>
        </authorList>
    </citation>
    <scope>NUCLEOTIDE SEQUENCE</scope>
</reference>
<dbReference type="AlphaFoldDB" id="A0A645HZG1"/>
<protein>
    <submittedName>
        <fullName evidence="1">Uncharacterized protein</fullName>
    </submittedName>
</protein>